<protein>
    <submittedName>
        <fullName evidence="1">Uncharacterized protein</fullName>
    </submittedName>
</protein>
<name>A0A412TKE5_9BACT</name>
<organism evidence="1 2">
    <name type="scientific">Odoribacter splanchnicus</name>
    <dbReference type="NCBI Taxonomy" id="28118"/>
    <lineage>
        <taxon>Bacteria</taxon>
        <taxon>Pseudomonadati</taxon>
        <taxon>Bacteroidota</taxon>
        <taxon>Bacteroidia</taxon>
        <taxon>Bacteroidales</taxon>
        <taxon>Odoribacteraceae</taxon>
        <taxon>Odoribacter</taxon>
    </lineage>
</organism>
<dbReference type="Pfam" id="PF21980">
    <property type="entry name" value="MksE"/>
    <property type="match status" value="1"/>
</dbReference>
<dbReference type="RefSeq" id="WP_046405945.1">
    <property type="nucleotide sequence ID" value="NZ_CABJFF010000016.1"/>
</dbReference>
<dbReference type="InterPro" id="IPR053841">
    <property type="entry name" value="MksE"/>
</dbReference>
<reference evidence="1 2" key="1">
    <citation type="submission" date="2018-08" db="EMBL/GenBank/DDBJ databases">
        <title>A genome reference for cultivated species of the human gut microbiota.</title>
        <authorList>
            <person name="Zou Y."/>
            <person name="Xue W."/>
            <person name="Luo G."/>
        </authorList>
    </citation>
    <scope>NUCLEOTIDE SEQUENCE [LARGE SCALE GENOMIC DNA]</scope>
    <source>
        <strain evidence="1 2">AF16-14</strain>
    </source>
</reference>
<comment type="caution">
    <text evidence="1">The sequence shown here is derived from an EMBL/GenBank/DDBJ whole genome shotgun (WGS) entry which is preliminary data.</text>
</comment>
<evidence type="ECO:0000313" key="1">
    <source>
        <dbReference type="EMBL" id="RGU54252.1"/>
    </source>
</evidence>
<gene>
    <name evidence="1" type="ORF">DWW57_16990</name>
</gene>
<sequence length="185" mass="21805">MRNNTQRIYERLSRGEFLSVDSADASVRHLYEDIEENLEDYTEYFKEIGLQLESDNGYFYFSRIGEGKQTIEQKLDSFSKWLDYLDFLKCYNQSFAAGYQFRKSHLTEQISLDIELKEKANRLFKKYGVGSNVEIVNKLLQEMQNMGFAECISELDETFKVTSAFRYVEELVEIIQIANEDEIPE</sequence>
<evidence type="ECO:0000313" key="2">
    <source>
        <dbReference type="Proteomes" id="UP000284243"/>
    </source>
</evidence>
<accession>A0A412TKE5</accession>
<dbReference type="Proteomes" id="UP000284243">
    <property type="component" value="Unassembled WGS sequence"/>
</dbReference>
<proteinExistence type="predicted"/>
<dbReference type="AlphaFoldDB" id="A0A412TKE5"/>
<dbReference type="EMBL" id="QRYC01000035">
    <property type="protein sequence ID" value="RGU54252.1"/>
    <property type="molecule type" value="Genomic_DNA"/>
</dbReference>